<organism evidence="2 3">
    <name type="scientific">Mucinivorans hirudinis</name>
    <dbReference type="NCBI Taxonomy" id="1433126"/>
    <lineage>
        <taxon>Bacteria</taxon>
        <taxon>Pseudomonadati</taxon>
        <taxon>Bacteroidota</taxon>
        <taxon>Bacteroidia</taxon>
        <taxon>Bacteroidales</taxon>
        <taxon>Rikenellaceae</taxon>
        <taxon>Mucinivorans</taxon>
    </lineage>
</organism>
<keyword evidence="3" id="KW-1185">Reference proteome</keyword>
<dbReference type="Proteomes" id="UP000027616">
    <property type="component" value="Chromosome I"/>
</dbReference>
<feature type="domain" description="PD-(D/E)XK nuclease-like" evidence="1">
    <location>
        <begin position="9"/>
        <end position="293"/>
    </location>
</feature>
<protein>
    <recommendedName>
        <fullName evidence="1">PD-(D/E)XK nuclease-like domain-containing protein</fullName>
    </recommendedName>
</protein>
<dbReference type="EMBL" id="HG934468">
    <property type="protein sequence ID" value="CDN32308.1"/>
    <property type="molecule type" value="Genomic_DNA"/>
</dbReference>
<dbReference type="OrthoDB" id="1060163at2"/>
<evidence type="ECO:0000313" key="3">
    <source>
        <dbReference type="Proteomes" id="UP000027616"/>
    </source>
</evidence>
<dbReference type="eggNOG" id="ENOG502ZAUM">
    <property type="taxonomic scope" value="Bacteria"/>
</dbReference>
<proteinExistence type="predicted"/>
<dbReference type="Pfam" id="PF20796">
    <property type="entry name" value="PDDEXK_13"/>
    <property type="match status" value="1"/>
</dbReference>
<gene>
    <name evidence="2" type="ORF">BN938_2236</name>
</gene>
<reference evidence="2" key="1">
    <citation type="submission" date="2014-01" db="EMBL/GenBank/DDBJ databases">
        <authorList>
            <person name="Nelson M."/>
        </authorList>
    </citation>
    <scope>NUCLEOTIDE SEQUENCE</scope>
</reference>
<accession>A0A060RDK4</accession>
<dbReference type="AlphaFoldDB" id="A0A060RDK4"/>
<dbReference type="KEGG" id="rbc:BN938_2236"/>
<sequence>MNKAIPYKFDNQFKAAARKHQSNFRERVLFVDIDLSTKEKYGTFLSENAAKEGLNFYEGYRDEIKGVAGKYNQGSWANMLRSEHIPLNIFVPMKLDKQKTKRLLNDMLKLDIAAIDDIKIEYAPDPKENYLQDRTAFDTYIEYTHRDGSKGGIGIEVKYTEVAYKLISGSTEEQVVTREDNIYQTCGSKSGYFIDATDKRLIEDDFRQIWRNHLLGVSMMQKFDIKYFNSVHLYPAGNDHFVKIIPKYEELLTENGKQTFTALTFENLFEYMKNYFTDDKQRDWVNYLQRRYIIEK</sequence>
<name>A0A060RDK4_9BACT</name>
<dbReference type="STRING" id="1433126.BN938_2236"/>
<evidence type="ECO:0000259" key="1">
    <source>
        <dbReference type="Pfam" id="PF20796"/>
    </source>
</evidence>
<dbReference type="PATRIC" id="fig|1433126.3.peg.2208"/>
<evidence type="ECO:0000313" key="2">
    <source>
        <dbReference type="EMBL" id="CDN32308.1"/>
    </source>
</evidence>
<dbReference type="HOGENOM" id="CLU_828595_0_0_10"/>
<reference evidence="2" key="2">
    <citation type="journal article" date="2015" name="Genome Announc.">
        <title>Complete Genome Sequence of the Novel Leech Symbiont Mucinivorans hirudinis M3T.</title>
        <authorList>
            <person name="Nelson M.C."/>
            <person name="Bomar L."/>
            <person name="Graf J."/>
        </authorList>
    </citation>
    <scope>NUCLEOTIDE SEQUENCE [LARGE SCALE GENOMIC DNA]</scope>
</reference>
<dbReference type="InterPro" id="IPR048822">
    <property type="entry name" value="PDDEXK_13"/>
</dbReference>